<dbReference type="RefSeq" id="WP_173283736.1">
    <property type="nucleotide sequence ID" value="NZ_CP054020.1"/>
</dbReference>
<keyword evidence="3 7" id="KW-0812">Transmembrane</keyword>
<keyword evidence="6 7" id="KW-0472">Membrane</keyword>
<dbReference type="KEGG" id="txa:HQN79_00450"/>
<evidence type="ECO:0000256" key="2">
    <source>
        <dbReference type="ARBA" id="ARBA00022449"/>
    </source>
</evidence>
<feature type="transmembrane region" description="Helical" evidence="7">
    <location>
        <begin position="6"/>
        <end position="25"/>
    </location>
</feature>
<evidence type="ECO:0000259" key="8">
    <source>
        <dbReference type="Pfam" id="PF00999"/>
    </source>
</evidence>
<dbReference type="InterPro" id="IPR006153">
    <property type="entry name" value="Cation/H_exchanger_TM"/>
</dbReference>
<gene>
    <name evidence="9" type="ORF">HQN79_00450</name>
</gene>
<feature type="transmembrane region" description="Helical" evidence="7">
    <location>
        <begin position="364"/>
        <end position="387"/>
    </location>
</feature>
<feature type="transmembrane region" description="Helical" evidence="7">
    <location>
        <begin position="300"/>
        <end position="320"/>
    </location>
</feature>
<dbReference type="EMBL" id="CP054020">
    <property type="protein sequence ID" value="QKI88145.1"/>
    <property type="molecule type" value="Genomic_DNA"/>
</dbReference>
<feature type="transmembrane region" description="Helical" evidence="7">
    <location>
        <begin position="94"/>
        <end position="116"/>
    </location>
</feature>
<keyword evidence="2" id="KW-0050">Antiport</keyword>
<dbReference type="GO" id="GO:0015297">
    <property type="term" value="F:antiporter activity"/>
    <property type="evidence" value="ECO:0007669"/>
    <property type="project" value="UniProtKB-KW"/>
</dbReference>
<evidence type="ECO:0000256" key="5">
    <source>
        <dbReference type="ARBA" id="ARBA00023065"/>
    </source>
</evidence>
<keyword evidence="10" id="KW-1185">Reference proteome</keyword>
<evidence type="ECO:0000313" key="9">
    <source>
        <dbReference type="EMBL" id="QKI88145.1"/>
    </source>
</evidence>
<organism evidence="9 10">
    <name type="scientific">Thiomicrorhabdus xiamenensis</name>
    <dbReference type="NCBI Taxonomy" id="2739063"/>
    <lineage>
        <taxon>Bacteria</taxon>
        <taxon>Pseudomonadati</taxon>
        <taxon>Pseudomonadota</taxon>
        <taxon>Gammaproteobacteria</taxon>
        <taxon>Thiotrichales</taxon>
        <taxon>Piscirickettsiaceae</taxon>
        <taxon>Thiomicrorhabdus</taxon>
    </lineage>
</organism>
<dbReference type="GO" id="GO:0016020">
    <property type="term" value="C:membrane"/>
    <property type="evidence" value="ECO:0007669"/>
    <property type="project" value="UniProtKB-SubCell"/>
</dbReference>
<keyword evidence="5" id="KW-0406">Ion transport</keyword>
<evidence type="ECO:0000313" key="10">
    <source>
        <dbReference type="Proteomes" id="UP000504724"/>
    </source>
</evidence>
<feature type="transmembrane region" description="Helical" evidence="7">
    <location>
        <begin position="332"/>
        <end position="352"/>
    </location>
</feature>
<dbReference type="InterPro" id="IPR038770">
    <property type="entry name" value="Na+/solute_symporter_sf"/>
</dbReference>
<feature type="transmembrane region" description="Helical" evidence="7">
    <location>
        <begin position="231"/>
        <end position="254"/>
    </location>
</feature>
<dbReference type="PANTHER" id="PTHR43021:SF2">
    <property type="entry name" value="CATION_H+ EXCHANGER DOMAIN-CONTAINING PROTEIN"/>
    <property type="match status" value="1"/>
</dbReference>
<feature type="transmembrane region" description="Helical" evidence="7">
    <location>
        <begin position="274"/>
        <end position="293"/>
    </location>
</feature>
<evidence type="ECO:0000256" key="7">
    <source>
        <dbReference type="SAM" id="Phobius"/>
    </source>
</evidence>
<sequence length="399" mass="42954">MHQGNDSIALILLTFGGLFIIGLIADLLGRHTPLPRVTLLILTGFIIGPSVLNWLPPFIQDWFPILTNIALSIIGFELGKNLTKQKLTTMGRPILGISLSVMFMTALLMFSGLYLLGVPIEIALILAGIAPATAPAPVVDVVSELNAKGSYTDTLLGIVAIDDAWGMLLFSLLLVAAAISTGNGDAYNSLHDGLWEIFGAVLLGLLLGFPMAFISSHIYPGKATQAEALGIVLLCAGAALYLEVSYILSAMVMGTIVANFSQNHQERPFEELEAIQWPLLILFFLLAGSSLHLQSLWQAGLIGLAYLVLRIVGRLSGSWIGATWAGCKNPNYHWMGLAMLPHAGVPIGMTLLAAQHFPEHERHLLAVILGVTVIFELIGPAITRHMIRQAGEAKLMPYK</sequence>
<evidence type="ECO:0000256" key="4">
    <source>
        <dbReference type="ARBA" id="ARBA00022989"/>
    </source>
</evidence>
<dbReference type="AlphaFoldDB" id="A0A7D4SZG2"/>
<evidence type="ECO:0000256" key="6">
    <source>
        <dbReference type="ARBA" id="ARBA00023136"/>
    </source>
</evidence>
<dbReference type="GO" id="GO:1902600">
    <property type="term" value="P:proton transmembrane transport"/>
    <property type="evidence" value="ECO:0007669"/>
    <property type="project" value="InterPro"/>
</dbReference>
<accession>A0A7D4SZG2</accession>
<feature type="transmembrane region" description="Helical" evidence="7">
    <location>
        <begin position="154"/>
        <end position="177"/>
    </location>
</feature>
<name>A0A7D4SZG2_9GAMM</name>
<comment type="subcellular location">
    <subcellularLocation>
        <location evidence="1">Membrane</location>
        <topology evidence="1">Multi-pass membrane protein</topology>
    </subcellularLocation>
</comment>
<evidence type="ECO:0000256" key="1">
    <source>
        <dbReference type="ARBA" id="ARBA00004141"/>
    </source>
</evidence>
<dbReference type="Proteomes" id="UP000504724">
    <property type="component" value="Chromosome"/>
</dbReference>
<evidence type="ECO:0000256" key="3">
    <source>
        <dbReference type="ARBA" id="ARBA00022692"/>
    </source>
</evidence>
<dbReference type="PANTHER" id="PTHR43021">
    <property type="entry name" value="NA(+)/H(+) ANTIPORTER-RELATED"/>
    <property type="match status" value="1"/>
</dbReference>
<keyword evidence="2" id="KW-0813">Transport</keyword>
<dbReference type="Gene3D" id="1.20.1530.20">
    <property type="match status" value="1"/>
</dbReference>
<feature type="transmembrane region" description="Helical" evidence="7">
    <location>
        <begin position="197"/>
        <end position="219"/>
    </location>
</feature>
<reference evidence="9 10" key="1">
    <citation type="submission" date="2020-05" db="EMBL/GenBank/DDBJ databases">
        <title>Thiomicrorhabdus sediminis sp.nov. and Thiomicrorhabdus xiamenensis sp.nov., novel sulfur-oxidizing bacteria isolated from coastal sediment.</title>
        <authorList>
            <person name="Liu X."/>
        </authorList>
    </citation>
    <scope>NUCLEOTIDE SEQUENCE [LARGE SCALE GENOMIC DNA]</scope>
    <source>
        <strain evidence="9 10">G2</strain>
    </source>
</reference>
<feature type="transmembrane region" description="Helical" evidence="7">
    <location>
        <begin position="37"/>
        <end position="56"/>
    </location>
</feature>
<dbReference type="Pfam" id="PF00999">
    <property type="entry name" value="Na_H_Exchanger"/>
    <property type="match status" value="1"/>
</dbReference>
<proteinExistence type="predicted"/>
<feature type="transmembrane region" description="Helical" evidence="7">
    <location>
        <begin position="122"/>
        <end position="142"/>
    </location>
</feature>
<feature type="domain" description="Cation/H+ exchanger transmembrane" evidence="8">
    <location>
        <begin position="22"/>
        <end position="380"/>
    </location>
</feature>
<keyword evidence="4 7" id="KW-1133">Transmembrane helix</keyword>
<protein>
    <submittedName>
        <fullName evidence="9">Cation:proton antiporter</fullName>
    </submittedName>
</protein>